<feature type="compositionally biased region" description="Basic and acidic residues" evidence="1">
    <location>
        <begin position="698"/>
        <end position="709"/>
    </location>
</feature>
<dbReference type="Proteomes" id="UP001283361">
    <property type="component" value="Unassembled WGS sequence"/>
</dbReference>
<comment type="caution">
    <text evidence="4">The sequence shown here is derived from an EMBL/GenBank/DDBJ whole genome shotgun (WGS) entry which is preliminary data.</text>
</comment>
<protein>
    <recommendedName>
        <fullName evidence="3">VWFC domain-containing protein</fullName>
    </recommendedName>
</protein>
<feature type="chain" id="PRO_5042124298" description="VWFC domain-containing protein" evidence="2">
    <location>
        <begin position="22"/>
        <end position="1085"/>
    </location>
</feature>
<feature type="domain" description="VWFC" evidence="3">
    <location>
        <begin position="884"/>
        <end position="948"/>
    </location>
</feature>
<organism evidence="4 5">
    <name type="scientific">Elysia crispata</name>
    <name type="common">lettuce slug</name>
    <dbReference type="NCBI Taxonomy" id="231223"/>
    <lineage>
        <taxon>Eukaryota</taxon>
        <taxon>Metazoa</taxon>
        <taxon>Spiralia</taxon>
        <taxon>Lophotrochozoa</taxon>
        <taxon>Mollusca</taxon>
        <taxon>Gastropoda</taxon>
        <taxon>Heterobranchia</taxon>
        <taxon>Euthyneura</taxon>
        <taxon>Panpulmonata</taxon>
        <taxon>Sacoglossa</taxon>
        <taxon>Placobranchoidea</taxon>
        <taxon>Plakobranchidae</taxon>
        <taxon>Elysia</taxon>
    </lineage>
</organism>
<sequence length="1085" mass="122278">MLRFVCKLWLIILWSVVYILPHTVPSPYFTLMSTALKGRGNHQQDLPGCYLGGQHYKFGARWSPVMEPTGTMVCLKCECLQVEKKGIIHTKGETICRNIKHRCPDVTCSNPKTLPGRCCKICGPEDDIEADLTFRQERRPVYPLEHLSSDDSQIFTGTSVYTAILMEAPPRFSRPLWSEDRMNIRQVAVLRLTFTPESSELDFAVRFAFGPDQLIHLQLVDMSGEVHLQKSFMLGSSSWDNKICGTLSHVPSVYKSYLDNGQLMARIITSTNHDDFIVGKINPDSESQEELFSGVLHPAVPNGSGGNVRVSYTPRTRTAILKVTIRKGQYDAATSVYRLAVMHKAERIFLSPELVLSKFDQLEGIWTMRSKRYRRLLSRGKLRIFLLRGGPKPEVLLEGALLLRLFCDVFQAISTEPDSIKKFQPGTSLVTSALLTLGDKGWLRFRVRIKDATPRRATRIFLEGSRPKHARHQIWKRPSVSTSSFSDDGNTGNEYIRGRYTKLDMSTLYRLIHNRMYVTVAFNESVKVKTALVSLKGRPPRSDTKAIWLTLAPALSSQNNGDRIAAQLQLSMSDCSLRIVGLLASSVGQRTEANVKLSIAKGLREELSSKDEWHAEMKKRLKQLRGYRKLEGKFSRLPDNSLLALDRGYAYLQVTLGNPETDQAVIQTQKVQARVSNKCWRGRGVLNREQSTVTATQLKDEESLEEQKDPTATQDGFDDDGQLVTCTFEGQVYQEGSAWLPDVDAKCTTCSCVKSKVMCQRMICPDLSCADPVTVDGECCPSCSIAEGSVEKCQLGQDPRTYRLHSTWHPYLPLEGFSRCAICTCLPGGRSVCSKAACPALSCERLMWVKSDTDPCCYICARELGEQRTQSSTQPLQQDVNMQGACFDRGQLRKNGESWHPTIQTFGFMKCVICHCRDGSFICELLKCPKLMCARRKKKPNVCCEVCEDASFNSLGESIKLAVKKPPKFVVHKRKEMNKTKKKRKDCKINGRVYVHGEKWRPRTVGLHDNCAVCRCKNGNAKCRMRCPRTCKADKKSHRCCKHCKEKATGDDADTFKAGASMSKTSVETKVFEFEERMDLIQFLQ</sequence>
<dbReference type="PANTHER" id="PTHR46526:SF1">
    <property type="entry name" value="CHORDIN"/>
    <property type="match status" value="1"/>
</dbReference>
<name>A0AAE1EBA8_9GAST</name>
<keyword evidence="5" id="KW-1185">Reference proteome</keyword>
<accession>A0AAE1EBA8</accession>
<dbReference type="PROSITE" id="PS50184">
    <property type="entry name" value="VWFC_2"/>
    <property type="match status" value="3"/>
</dbReference>
<dbReference type="Pfam" id="PF00093">
    <property type="entry name" value="VWC"/>
    <property type="match status" value="3"/>
</dbReference>
<evidence type="ECO:0000256" key="1">
    <source>
        <dbReference type="SAM" id="MobiDB-lite"/>
    </source>
</evidence>
<dbReference type="Gene3D" id="2.10.70.10">
    <property type="entry name" value="Complement Module, domain 1"/>
    <property type="match status" value="2"/>
</dbReference>
<reference evidence="4" key="1">
    <citation type="journal article" date="2023" name="G3 (Bethesda)">
        <title>A reference genome for the long-term kleptoplast-retaining sea slug Elysia crispata morphotype clarki.</title>
        <authorList>
            <person name="Eastman K.E."/>
            <person name="Pendleton A.L."/>
            <person name="Shaikh M.A."/>
            <person name="Suttiyut T."/>
            <person name="Ogas R."/>
            <person name="Tomko P."/>
            <person name="Gavelis G."/>
            <person name="Widhalm J.R."/>
            <person name="Wisecaver J.H."/>
        </authorList>
    </citation>
    <scope>NUCLEOTIDE SEQUENCE</scope>
    <source>
        <strain evidence="4">ECLA1</strain>
    </source>
</reference>
<dbReference type="GO" id="GO:0036122">
    <property type="term" value="F:BMP binding"/>
    <property type="evidence" value="ECO:0007669"/>
    <property type="project" value="TreeGrafter"/>
</dbReference>
<feature type="signal peptide" evidence="2">
    <location>
        <begin position="1"/>
        <end position="21"/>
    </location>
</feature>
<proteinExistence type="predicted"/>
<dbReference type="PANTHER" id="PTHR46526">
    <property type="entry name" value="CHORDIN"/>
    <property type="match status" value="1"/>
</dbReference>
<dbReference type="GO" id="GO:0005615">
    <property type="term" value="C:extracellular space"/>
    <property type="evidence" value="ECO:0007669"/>
    <property type="project" value="TreeGrafter"/>
</dbReference>
<dbReference type="SUPFAM" id="SSF57603">
    <property type="entry name" value="FnI-like domain"/>
    <property type="match status" value="5"/>
</dbReference>
<evidence type="ECO:0000259" key="3">
    <source>
        <dbReference type="PROSITE" id="PS50184"/>
    </source>
</evidence>
<dbReference type="EMBL" id="JAWDGP010000459">
    <property type="protein sequence ID" value="KAK3800355.1"/>
    <property type="molecule type" value="Genomic_DNA"/>
</dbReference>
<dbReference type="Gene3D" id="6.20.200.20">
    <property type="match status" value="1"/>
</dbReference>
<dbReference type="SMART" id="SM00214">
    <property type="entry name" value="VWC"/>
    <property type="match status" value="5"/>
</dbReference>
<gene>
    <name evidence="4" type="ORF">RRG08_052740</name>
</gene>
<evidence type="ECO:0000256" key="2">
    <source>
        <dbReference type="SAM" id="SignalP"/>
    </source>
</evidence>
<keyword evidence="2" id="KW-0732">Signal</keyword>
<dbReference type="AlphaFoldDB" id="A0AAE1EBA8"/>
<dbReference type="GO" id="GO:0030514">
    <property type="term" value="P:negative regulation of BMP signaling pathway"/>
    <property type="evidence" value="ECO:0007669"/>
    <property type="project" value="TreeGrafter"/>
</dbReference>
<feature type="domain" description="VWFC" evidence="3">
    <location>
        <begin position="47"/>
        <end position="123"/>
    </location>
</feature>
<evidence type="ECO:0000313" key="4">
    <source>
        <dbReference type="EMBL" id="KAK3800355.1"/>
    </source>
</evidence>
<dbReference type="PROSITE" id="PS01208">
    <property type="entry name" value="VWFC_1"/>
    <property type="match status" value="2"/>
</dbReference>
<dbReference type="GO" id="GO:0009953">
    <property type="term" value="P:dorsal/ventral pattern formation"/>
    <property type="evidence" value="ECO:0007669"/>
    <property type="project" value="TreeGrafter"/>
</dbReference>
<evidence type="ECO:0000313" key="5">
    <source>
        <dbReference type="Proteomes" id="UP001283361"/>
    </source>
</evidence>
<dbReference type="InterPro" id="IPR052278">
    <property type="entry name" value="Chordin-like_regulators"/>
</dbReference>
<dbReference type="InterPro" id="IPR001007">
    <property type="entry name" value="VWF_dom"/>
</dbReference>
<feature type="region of interest" description="Disordered" evidence="1">
    <location>
        <begin position="691"/>
        <end position="718"/>
    </location>
</feature>
<feature type="domain" description="VWFC" evidence="3">
    <location>
        <begin position="724"/>
        <end position="784"/>
    </location>
</feature>